<evidence type="ECO:0000313" key="4">
    <source>
        <dbReference type="Proteomes" id="UP000827986"/>
    </source>
</evidence>
<protein>
    <recommendedName>
        <fullName evidence="2">C-type lectin domain-containing protein</fullName>
    </recommendedName>
</protein>
<keyword evidence="4" id="KW-1185">Reference proteome</keyword>
<dbReference type="InterPro" id="IPR016187">
    <property type="entry name" value="CTDL_fold"/>
</dbReference>
<dbReference type="PANTHER" id="PTHR22803">
    <property type="entry name" value="MANNOSE, PHOSPHOLIPASE, LECTIN RECEPTOR RELATED"/>
    <property type="match status" value="1"/>
</dbReference>
<dbReference type="AlphaFoldDB" id="A0A9D4B3M5"/>
<feature type="domain" description="C-type lectin" evidence="2">
    <location>
        <begin position="77"/>
        <end position="205"/>
    </location>
</feature>
<accession>A0A9D4B3M5</accession>
<dbReference type="Gene3D" id="3.10.100.10">
    <property type="entry name" value="Mannose-Binding Protein A, subunit A"/>
    <property type="match status" value="1"/>
</dbReference>
<dbReference type="CDD" id="cd00037">
    <property type="entry name" value="CLECT"/>
    <property type="match status" value="1"/>
</dbReference>
<dbReference type="InterPro" id="IPR001304">
    <property type="entry name" value="C-type_lectin-like"/>
</dbReference>
<dbReference type="InterPro" id="IPR016186">
    <property type="entry name" value="C-type_lectin-like/link_sf"/>
</dbReference>
<dbReference type="SUPFAM" id="SSF56436">
    <property type="entry name" value="C-type lectin-like"/>
    <property type="match status" value="1"/>
</dbReference>
<evidence type="ECO:0000256" key="1">
    <source>
        <dbReference type="SAM" id="SignalP"/>
    </source>
</evidence>
<evidence type="ECO:0000259" key="2">
    <source>
        <dbReference type="PROSITE" id="PS50041"/>
    </source>
</evidence>
<feature type="signal peptide" evidence="1">
    <location>
        <begin position="1"/>
        <end position="21"/>
    </location>
</feature>
<gene>
    <name evidence="3" type="ORF">KIL84_019781</name>
</gene>
<dbReference type="SMART" id="SM00034">
    <property type="entry name" value="CLECT"/>
    <property type="match status" value="1"/>
</dbReference>
<dbReference type="EMBL" id="JAHDVG010000463">
    <property type="protein sequence ID" value="KAH1187032.1"/>
    <property type="molecule type" value="Genomic_DNA"/>
</dbReference>
<comment type="caution">
    <text evidence="3">The sequence shown here is derived from an EMBL/GenBank/DDBJ whole genome shotgun (WGS) entry which is preliminary data.</text>
</comment>
<feature type="chain" id="PRO_5038394555" description="C-type lectin domain-containing protein" evidence="1">
    <location>
        <begin position="22"/>
        <end position="213"/>
    </location>
</feature>
<keyword evidence="1" id="KW-0732">Signal</keyword>
<evidence type="ECO:0000313" key="3">
    <source>
        <dbReference type="EMBL" id="KAH1187032.1"/>
    </source>
</evidence>
<sequence>MKSLPFLFLLLGVLVLPGLEGEKNPDVKRRYVRFLSNMLEDSQSSSKNIQVPAQADSSLVESKLFCQGPCRDGWFSNMGQCYKFVQEQNTWAGAESVCQKIAGGGHLTSISNAAQNDFLVNLASYVDKRTTQFWTGGSHQKGSSLSWTDGSQTDFIQRPLSSIFNAIGGLLNSIFNVRICLTLNLGVQGIWDGCDCNKKLSFICSYKPNLTPP</sequence>
<dbReference type="Proteomes" id="UP000827986">
    <property type="component" value="Unassembled WGS sequence"/>
</dbReference>
<name>A0A9D4B3M5_9SAUR</name>
<dbReference type="Pfam" id="PF00059">
    <property type="entry name" value="Lectin_C"/>
    <property type="match status" value="1"/>
</dbReference>
<organism evidence="3 4">
    <name type="scientific">Mauremys mutica</name>
    <name type="common">yellowpond turtle</name>
    <dbReference type="NCBI Taxonomy" id="74926"/>
    <lineage>
        <taxon>Eukaryota</taxon>
        <taxon>Metazoa</taxon>
        <taxon>Chordata</taxon>
        <taxon>Craniata</taxon>
        <taxon>Vertebrata</taxon>
        <taxon>Euteleostomi</taxon>
        <taxon>Archelosauria</taxon>
        <taxon>Testudinata</taxon>
        <taxon>Testudines</taxon>
        <taxon>Cryptodira</taxon>
        <taxon>Durocryptodira</taxon>
        <taxon>Testudinoidea</taxon>
        <taxon>Geoemydidae</taxon>
        <taxon>Geoemydinae</taxon>
        <taxon>Mauremys</taxon>
    </lineage>
</organism>
<dbReference type="InterPro" id="IPR050111">
    <property type="entry name" value="C-type_lectin/snaclec_domain"/>
</dbReference>
<reference evidence="3" key="1">
    <citation type="submission" date="2021-09" db="EMBL/GenBank/DDBJ databases">
        <title>The genome of Mauremys mutica provides insights into the evolution of semi-aquatic lifestyle.</title>
        <authorList>
            <person name="Gong S."/>
            <person name="Gao Y."/>
        </authorList>
    </citation>
    <scope>NUCLEOTIDE SEQUENCE</scope>
    <source>
        <strain evidence="3">MM-2020</strain>
        <tissue evidence="3">Muscle</tissue>
    </source>
</reference>
<dbReference type="PROSITE" id="PS50041">
    <property type="entry name" value="C_TYPE_LECTIN_2"/>
    <property type="match status" value="1"/>
</dbReference>
<proteinExistence type="predicted"/>